<proteinExistence type="predicted"/>
<protein>
    <recommendedName>
        <fullName evidence="6">CAAX amino terminal protease self- immunity</fullName>
    </recommendedName>
</protein>
<reference evidence="3 5" key="2">
    <citation type="submission" date="2018-06" db="EMBL/GenBank/DDBJ databases">
        <authorList>
            <consortium name="Pathogen Informatics"/>
            <person name="Doyle S."/>
        </authorList>
    </citation>
    <scope>NUCLEOTIDE SEQUENCE [LARGE SCALE GENOMIC DNA]</scope>
    <source>
        <strain evidence="3 5">NCTC12022</strain>
    </source>
</reference>
<reference evidence="2 4" key="1">
    <citation type="submission" date="2015-11" db="EMBL/GenBank/DDBJ databases">
        <title>Genomic analysis of 38 Legionella species identifies large and diverse effector repertoires.</title>
        <authorList>
            <person name="Burstein D."/>
            <person name="Amaro F."/>
            <person name="Zusman T."/>
            <person name="Lifshitz Z."/>
            <person name="Cohen O."/>
            <person name="Gilbert J.A."/>
            <person name="Pupko T."/>
            <person name="Shuman H.A."/>
            <person name="Segal G."/>
        </authorList>
    </citation>
    <scope>NUCLEOTIDE SEQUENCE [LARGE SCALE GENOMIC DNA]</scope>
    <source>
        <strain evidence="2 4">WO-44C</strain>
    </source>
</reference>
<evidence type="ECO:0008006" key="6">
    <source>
        <dbReference type="Google" id="ProtNLM"/>
    </source>
</evidence>
<sequence length="248" mass="27553">MMQINWPLIIVLFCLSLPGVLIAVPRLIYLLLPENSEQLKKRLSKLAVGQTLLMVFLMCFAGAVLSVRTGLNATLLDSLLQGKTISGDIAGILPVFLYTIGGLVVFFILYYGVVGSLLDEASLQIMRRIRAVLHLDGCILYGGVVEEILGRWGLMNVIAFFAIFFAGEKSPAVMWSAIFLSGLLLTAGHIPAYLAAGCQASRRFIYAMLLLHGWQAILFGWLFWQYGFIATVVAHMIFHLGWYLYDRT</sequence>
<evidence type="ECO:0000313" key="2">
    <source>
        <dbReference type="EMBL" id="KTD02941.1"/>
    </source>
</evidence>
<evidence type="ECO:0000256" key="1">
    <source>
        <dbReference type="SAM" id="Phobius"/>
    </source>
</evidence>
<dbReference type="STRING" id="453.Lfee_0557"/>
<evidence type="ECO:0000313" key="4">
    <source>
        <dbReference type="Proteomes" id="UP000054698"/>
    </source>
</evidence>
<keyword evidence="4" id="KW-1185">Reference proteome</keyword>
<name>A0A0W0U5S4_9GAMM</name>
<feature type="transmembrane region" description="Helical" evidence="1">
    <location>
        <begin position="172"/>
        <end position="192"/>
    </location>
</feature>
<feature type="transmembrane region" description="Helical" evidence="1">
    <location>
        <begin position="91"/>
        <end position="118"/>
    </location>
</feature>
<dbReference type="Proteomes" id="UP000054698">
    <property type="component" value="Unassembled WGS sequence"/>
</dbReference>
<feature type="transmembrane region" description="Helical" evidence="1">
    <location>
        <begin position="6"/>
        <end position="32"/>
    </location>
</feature>
<dbReference type="Proteomes" id="UP000251942">
    <property type="component" value="Unassembled WGS sequence"/>
</dbReference>
<dbReference type="EMBL" id="LNYB01000018">
    <property type="protein sequence ID" value="KTD02941.1"/>
    <property type="molecule type" value="Genomic_DNA"/>
</dbReference>
<dbReference type="PATRIC" id="fig|453.4.peg.604"/>
<dbReference type="EMBL" id="UASS01000038">
    <property type="protein sequence ID" value="SPX62415.1"/>
    <property type="molecule type" value="Genomic_DNA"/>
</dbReference>
<feature type="transmembrane region" description="Helical" evidence="1">
    <location>
        <begin position="139"/>
        <end position="166"/>
    </location>
</feature>
<feature type="transmembrane region" description="Helical" evidence="1">
    <location>
        <begin position="52"/>
        <end position="71"/>
    </location>
</feature>
<accession>A0A0W0U5S4</accession>
<dbReference type="AlphaFoldDB" id="A0A0W0U5S4"/>
<keyword evidence="1" id="KW-0472">Membrane</keyword>
<evidence type="ECO:0000313" key="5">
    <source>
        <dbReference type="Proteomes" id="UP000251942"/>
    </source>
</evidence>
<gene>
    <name evidence="2" type="ORF">Lfee_0557</name>
    <name evidence="3" type="ORF">NCTC12022_03174</name>
</gene>
<evidence type="ECO:0000313" key="3">
    <source>
        <dbReference type="EMBL" id="SPX62415.1"/>
    </source>
</evidence>
<organism evidence="2 4">
    <name type="scientific">Legionella feeleii</name>
    <dbReference type="NCBI Taxonomy" id="453"/>
    <lineage>
        <taxon>Bacteria</taxon>
        <taxon>Pseudomonadati</taxon>
        <taxon>Pseudomonadota</taxon>
        <taxon>Gammaproteobacteria</taxon>
        <taxon>Legionellales</taxon>
        <taxon>Legionellaceae</taxon>
        <taxon>Legionella</taxon>
    </lineage>
</organism>
<keyword evidence="1" id="KW-1133">Transmembrane helix</keyword>
<keyword evidence="1" id="KW-0812">Transmembrane</keyword>